<accession>A0A1T2ZT02</accession>
<dbReference type="AlphaFoldDB" id="A0A1T2ZT02"/>
<dbReference type="PROSITE" id="PS51257">
    <property type="entry name" value="PROKAR_LIPOPROTEIN"/>
    <property type="match status" value="1"/>
</dbReference>
<dbReference type="Proteomes" id="UP000248640">
    <property type="component" value="Chromosome 1"/>
</dbReference>
<evidence type="ECO:0000313" key="2">
    <source>
        <dbReference type="Proteomes" id="UP000248640"/>
    </source>
</evidence>
<sequence>MKAWRVAVITLSFLLLSGCLVTFKDPLPAKEAAPDALLGRWSSKNAWGEPLNLQITRVGEHRYKAVSYPKAKPGQRDEYLFTVSRHGNRWYLSAPLPDTFGGHFFLAGFDFEGERDKKHELVVYNLDLEQIHQAIGQQALHGSSVDTVEGAGVLVDSPMDQVFAYLDDPANADVFVEAVRYQRAGK</sequence>
<dbReference type="GeneID" id="61637392"/>
<protein>
    <submittedName>
        <fullName evidence="1">Putative lipoprotein</fullName>
    </submittedName>
</protein>
<reference evidence="1 2" key="1">
    <citation type="submission" date="2018-06" db="EMBL/GenBank/DDBJ databases">
        <authorList>
            <consortium name="Pathogen Informatics"/>
            <person name="Doyle S."/>
        </authorList>
    </citation>
    <scope>NUCLEOTIDE SEQUENCE [LARGE SCALE GENOMIC DNA]</scope>
    <source>
        <strain evidence="1 2">NCTC10038</strain>
    </source>
</reference>
<dbReference type="RefSeq" id="WP_053254700.1">
    <property type="nucleotide sequence ID" value="NZ_CBCRXZ010000003.1"/>
</dbReference>
<evidence type="ECO:0000313" key="1">
    <source>
        <dbReference type="EMBL" id="SQF90019.1"/>
    </source>
</evidence>
<dbReference type="EMBL" id="LS483372">
    <property type="protein sequence ID" value="SQF90019.1"/>
    <property type="molecule type" value="Genomic_DNA"/>
</dbReference>
<organism evidence="1 2">
    <name type="scientific">Pseudomonas fluorescens</name>
    <dbReference type="NCBI Taxonomy" id="294"/>
    <lineage>
        <taxon>Bacteria</taxon>
        <taxon>Pseudomonadati</taxon>
        <taxon>Pseudomonadota</taxon>
        <taxon>Gammaproteobacteria</taxon>
        <taxon>Pseudomonadales</taxon>
        <taxon>Pseudomonadaceae</taxon>
        <taxon>Pseudomonas</taxon>
    </lineage>
</organism>
<keyword evidence="1" id="KW-0449">Lipoprotein</keyword>
<name>A0A1T2ZT02_PSEFL</name>
<gene>
    <name evidence="1" type="ORF">NCTC10038_01409</name>
</gene>
<proteinExistence type="predicted"/>